<proteinExistence type="predicted"/>
<feature type="compositionally biased region" description="Acidic residues" evidence="1">
    <location>
        <begin position="43"/>
        <end position="52"/>
    </location>
</feature>
<accession>X1H777</accession>
<evidence type="ECO:0000256" key="1">
    <source>
        <dbReference type="SAM" id="MobiDB-lite"/>
    </source>
</evidence>
<comment type="caution">
    <text evidence="2">The sequence shown here is derived from an EMBL/GenBank/DDBJ whole genome shotgun (WGS) entry which is preliminary data.</text>
</comment>
<sequence>DKPLEIPSVSGSKNNEVQSQTAKRRDNQDCQQGLFRKLATPDTVEDVMDANS</sequence>
<feature type="region of interest" description="Disordered" evidence="1">
    <location>
        <begin position="1"/>
        <end position="52"/>
    </location>
</feature>
<dbReference type="EMBL" id="BARU01030614">
    <property type="protein sequence ID" value="GAH65252.1"/>
    <property type="molecule type" value="Genomic_DNA"/>
</dbReference>
<feature type="compositionally biased region" description="Polar residues" evidence="1">
    <location>
        <begin position="9"/>
        <end position="21"/>
    </location>
</feature>
<evidence type="ECO:0000313" key="2">
    <source>
        <dbReference type="EMBL" id="GAH65252.1"/>
    </source>
</evidence>
<dbReference type="AlphaFoldDB" id="X1H777"/>
<reference evidence="2" key="1">
    <citation type="journal article" date="2014" name="Front. Microbiol.">
        <title>High frequency of phylogenetically diverse reductive dehalogenase-homologous genes in deep subseafloor sedimentary metagenomes.</title>
        <authorList>
            <person name="Kawai M."/>
            <person name="Futagami T."/>
            <person name="Toyoda A."/>
            <person name="Takaki Y."/>
            <person name="Nishi S."/>
            <person name="Hori S."/>
            <person name="Arai W."/>
            <person name="Tsubouchi T."/>
            <person name="Morono Y."/>
            <person name="Uchiyama I."/>
            <person name="Ito T."/>
            <person name="Fujiyama A."/>
            <person name="Inagaki F."/>
            <person name="Takami H."/>
        </authorList>
    </citation>
    <scope>NUCLEOTIDE SEQUENCE</scope>
    <source>
        <strain evidence="2">Expedition CK06-06</strain>
    </source>
</reference>
<gene>
    <name evidence="2" type="ORF">S03H2_48546</name>
</gene>
<feature type="non-terminal residue" evidence="2">
    <location>
        <position position="1"/>
    </location>
</feature>
<organism evidence="2">
    <name type="scientific">marine sediment metagenome</name>
    <dbReference type="NCBI Taxonomy" id="412755"/>
    <lineage>
        <taxon>unclassified sequences</taxon>
        <taxon>metagenomes</taxon>
        <taxon>ecological metagenomes</taxon>
    </lineage>
</organism>
<protein>
    <submittedName>
        <fullName evidence="2">Uncharacterized protein</fullName>
    </submittedName>
</protein>
<name>X1H777_9ZZZZ</name>